<protein>
    <submittedName>
        <fullName evidence="2">Uncharacterized protein</fullName>
    </submittedName>
</protein>
<evidence type="ECO:0000256" key="1">
    <source>
        <dbReference type="SAM" id="MobiDB-lite"/>
    </source>
</evidence>
<proteinExistence type="predicted"/>
<reference evidence="2" key="1">
    <citation type="submission" date="2014-11" db="EMBL/GenBank/DDBJ databases">
        <authorList>
            <person name="Amaro Gonzalez C."/>
        </authorList>
    </citation>
    <scope>NUCLEOTIDE SEQUENCE</scope>
</reference>
<sequence>MDKDGKVLKKHKVKHKHKNKEKDKAPSLVLNQDMNEKFVKSFSFDFDDTRQKSLIVETESPSENKVKSSKHEKDRLSKVKSEDKDWTSVKETVRIAKEEKSKKTKDSTKDKASKDEKDKPTKSEKARNLKEKDKLKEEKQKTHKDEKKKKSKDKSSKADRKNEQKEDKHLKSEKEKNTKEEKSKKEKVPKEEPEYDARFLELEDGKLSASDDPHDRWVSDLSSDSSLYGDDSWDAPVKEYKEYKANNTVKLIVETVKEESRDRKKENKVKDKKFGTH</sequence>
<name>A0A0E9X2C8_ANGAN</name>
<dbReference type="PANTHER" id="PTHR24145">
    <property type="entry name" value="ANKYRIN REPEAT DOMAIN-CONTAINING PROTEIN 11"/>
    <property type="match status" value="1"/>
</dbReference>
<feature type="compositionally biased region" description="Basic residues" evidence="1">
    <location>
        <begin position="8"/>
        <end position="19"/>
    </location>
</feature>
<feature type="region of interest" description="Disordered" evidence="1">
    <location>
        <begin position="256"/>
        <end position="277"/>
    </location>
</feature>
<accession>A0A0E9X2C8</accession>
<feature type="region of interest" description="Disordered" evidence="1">
    <location>
        <begin position="54"/>
        <end position="233"/>
    </location>
</feature>
<dbReference type="InterPro" id="IPR042636">
    <property type="entry name" value="ANKRD11"/>
</dbReference>
<dbReference type="PANTHER" id="PTHR24145:SF3">
    <property type="entry name" value="ANKYRIN REPEAT DOMAIN-CONTAINING PROTEIN 11"/>
    <property type="match status" value="1"/>
</dbReference>
<reference evidence="2" key="2">
    <citation type="journal article" date="2015" name="Fish Shellfish Immunol.">
        <title>Early steps in the European eel (Anguilla anguilla)-Vibrio vulnificus interaction in the gills: Role of the RtxA13 toxin.</title>
        <authorList>
            <person name="Callol A."/>
            <person name="Pajuelo D."/>
            <person name="Ebbesson L."/>
            <person name="Teles M."/>
            <person name="MacKenzie S."/>
            <person name="Amaro C."/>
        </authorList>
    </citation>
    <scope>NUCLEOTIDE SEQUENCE</scope>
</reference>
<dbReference type="EMBL" id="GBXM01012749">
    <property type="protein sequence ID" value="JAH95828.1"/>
    <property type="molecule type" value="Transcribed_RNA"/>
</dbReference>
<dbReference type="AlphaFoldDB" id="A0A0E9X2C8"/>
<feature type="compositionally biased region" description="Low complexity" evidence="1">
    <location>
        <begin position="219"/>
        <end position="230"/>
    </location>
</feature>
<dbReference type="GO" id="GO:0009653">
    <property type="term" value="P:anatomical structure morphogenesis"/>
    <property type="evidence" value="ECO:0007669"/>
    <property type="project" value="TreeGrafter"/>
</dbReference>
<organism evidence="2">
    <name type="scientific">Anguilla anguilla</name>
    <name type="common">European freshwater eel</name>
    <name type="synonym">Muraena anguilla</name>
    <dbReference type="NCBI Taxonomy" id="7936"/>
    <lineage>
        <taxon>Eukaryota</taxon>
        <taxon>Metazoa</taxon>
        <taxon>Chordata</taxon>
        <taxon>Craniata</taxon>
        <taxon>Vertebrata</taxon>
        <taxon>Euteleostomi</taxon>
        <taxon>Actinopterygii</taxon>
        <taxon>Neopterygii</taxon>
        <taxon>Teleostei</taxon>
        <taxon>Anguilliformes</taxon>
        <taxon>Anguillidae</taxon>
        <taxon>Anguilla</taxon>
    </lineage>
</organism>
<feature type="compositionally biased region" description="Basic and acidic residues" evidence="1">
    <location>
        <begin position="62"/>
        <end position="145"/>
    </location>
</feature>
<evidence type="ECO:0000313" key="2">
    <source>
        <dbReference type="EMBL" id="JAH95828.1"/>
    </source>
</evidence>
<feature type="region of interest" description="Disordered" evidence="1">
    <location>
        <begin position="1"/>
        <end position="32"/>
    </location>
</feature>
<feature type="compositionally biased region" description="Basic and acidic residues" evidence="1">
    <location>
        <begin position="153"/>
        <end position="218"/>
    </location>
</feature>